<reference evidence="2" key="1">
    <citation type="journal article" date="2023" name="Insect Mol. Biol.">
        <title>Genome sequencing provides insights into the evolution of gene families encoding plant cell wall-degrading enzymes in longhorned beetles.</title>
        <authorList>
            <person name="Shin N.R."/>
            <person name="Okamura Y."/>
            <person name="Kirsch R."/>
            <person name="Pauchet Y."/>
        </authorList>
    </citation>
    <scope>NUCLEOTIDE SEQUENCE</scope>
    <source>
        <strain evidence="2">MMC_N1</strain>
    </source>
</reference>
<sequence length="162" mass="18857">MAETGQGEETPDLDDINSNHLTRRWRYIKKTKEALRRRFRSEYLANLVQFGQRRQGKLKLGDIVLVGSDNSKRISWPIGRIIEIFTRKDNVARVAKLKLSTGSEKNLADIPGNDIEPLEVEDDKKEMVEDNVNEPEQAVTREEKEVFSRYGRLIKPPERFKF</sequence>
<comment type="caution">
    <text evidence="2">The sequence shown here is derived from an EMBL/GenBank/DDBJ whole genome shotgun (WGS) entry which is preliminary data.</text>
</comment>
<proteinExistence type="predicted"/>
<gene>
    <name evidence="2" type="ORF">NQ317_018822</name>
</gene>
<evidence type="ECO:0000313" key="3">
    <source>
        <dbReference type="Proteomes" id="UP001162164"/>
    </source>
</evidence>
<dbReference type="Proteomes" id="UP001162164">
    <property type="component" value="Unassembled WGS sequence"/>
</dbReference>
<dbReference type="Pfam" id="PF18701">
    <property type="entry name" value="DUF5641"/>
    <property type="match status" value="1"/>
</dbReference>
<dbReference type="EMBL" id="JAPWTJ010000262">
    <property type="protein sequence ID" value="KAJ8980430.1"/>
    <property type="molecule type" value="Genomic_DNA"/>
</dbReference>
<accession>A0ABQ9JQU2</accession>
<evidence type="ECO:0000313" key="2">
    <source>
        <dbReference type="EMBL" id="KAJ8980430.1"/>
    </source>
</evidence>
<dbReference type="InterPro" id="IPR040676">
    <property type="entry name" value="DUF5641"/>
</dbReference>
<feature type="domain" description="DUF5641" evidence="1">
    <location>
        <begin position="23"/>
        <end position="103"/>
    </location>
</feature>
<name>A0ABQ9JQU2_9CUCU</name>
<evidence type="ECO:0000259" key="1">
    <source>
        <dbReference type="Pfam" id="PF18701"/>
    </source>
</evidence>
<keyword evidence="3" id="KW-1185">Reference proteome</keyword>
<organism evidence="2 3">
    <name type="scientific">Molorchus minor</name>
    <dbReference type="NCBI Taxonomy" id="1323400"/>
    <lineage>
        <taxon>Eukaryota</taxon>
        <taxon>Metazoa</taxon>
        <taxon>Ecdysozoa</taxon>
        <taxon>Arthropoda</taxon>
        <taxon>Hexapoda</taxon>
        <taxon>Insecta</taxon>
        <taxon>Pterygota</taxon>
        <taxon>Neoptera</taxon>
        <taxon>Endopterygota</taxon>
        <taxon>Coleoptera</taxon>
        <taxon>Polyphaga</taxon>
        <taxon>Cucujiformia</taxon>
        <taxon>Chrysomeloidea</taxon>
        <taxon>Cerambycidae</taxon>
        <taxon>Lamiinae</taxon>
        <taxon>Monochamini</taxon>
        <taxon>Molorchus</taxon>
    </lineage>
</organism>
<protein>
    <recommendedName>
        <fullName evidence="1">DUF5641 domain-containing protein</fullName>
    </recommendedName>
</protein>